<dbReference type="SUPFAM" id="SSF52540">
    <property type="entry name" value="P-loop containing nucleoside triphosphate hydrolases"/>
    <property type="match status" value="1"/>
</dbReference>
<dbReference type="Pfam" id="PF00069">
    <property type="entry name" value="Pkinase"/>
    <property type="match status" value="1"/>
</dbReference>
<evidence type="ECO:0000256" key="5">
    <source>
        <dbReference type="ARBA" id="ARBA00023123"/>
    </source>
</evidence>
<dbReference type="CDD" id="cd23767">
    <property type="entry name" value="IQCD"/>
    <property type="match status" value="1"/>
</dbReference>
<evidence type="ECO:0000313" key="13">
    <source>
        <dbReference type="EMBL" id="CAB9502044.1"/>
    </source>
</evidence>
<dbReference type="SMART" id="SM00220">
    <property type="entry name" value="S_TKc"/>
    <property type="match status" value="1"/>
</dbReference>
<dbReference type="SMART" id="SM00248">
    <property type="entry name" value="ANK"/>
    <property type="match status" value="6"/>
</dbReference>
<dbReference type="InterPro" id="IPR036961">
    <property type="entry name" value="Kinesin_motor_dom_sf"/>
</dbReference>
<feature type="compositionally biased region" description="Polar residues" evidence="10">
    <location>
        <begin position="1946"/>
        <end position="1973"/>
    </location>
</feature>
<dbReference type="PROSITE" id="PS51456">
    <property type="entry name" value="MYOSIN_MOTOR"/>
    <property type="match status" value="1"/>
</dbReference>
<dbReference type="GO" id="GO:0004672">
    <property type="term" value="F:protein kinase activity"/>
    <property type="evidence" value="ECO:0007669"/>
    <property type="project" value="InterPro"/>
</dbReference>
<dbReference type="InterPro" id="IPR011009">
    <property type="entry name" value="Kinase-like_dom_sf"/>
</dbReference>
<evidence type="ECO:0000256" key="2">
    <source>
        <dbReference type="ARBA" id="ARBA00022606"/>
    </source>
</evidence>
<sequence>MEVGAHVWLRREDSHWGWVPAIVTNKEPVTARGVELMQLTLNDDPNIEVTMPPPANSKRGRSSFNDHQSFQEVIVVDPEQLKTADHDDIKLRNLPTSYQLSGEDAEAGVIASPSTHSDSSIVGGVDDLIELTHLHEPAILHALRLRYDADIIYTSTGPILIAVNPFKPMPLYSDQMMEQYRMQGELGIVPSSPTTTTSAFVTPFRKRKEAPSVNKRLPPHVYQTADDSYRAMMRGLENKALMNNNRNSVESRMLALKGSNHTNQSILVSGESGAGKTVTTKIVLNYFAMLSKIQSDQLQRSTPRKNGSPSYHQPMYDDVTTEQQVLQSNPILESFGNARTSRNDNSSRFGKYIDISFSRSGKLSGASIETYLLEKVRLIHPSSGERNYHVFYQFLSSATGKERRDFYLGNKRVGDFRLLSSSGTYDRRDGVSDEANHQEMLDAMVTMGFEAATIQSLMRLVVAVLFAGNMTFTPTKDGEACTLDKSDSALACASLLGITYEGLASALTARTILAGEEVVHKTLTFEEATKALEALIKAVYGAAFDYVVENVNESIYDADVAHEAAASIGVLDIFGFESFQTNSFEQLCINYTNEALQQQFNKYVFKLEQQEYEREGIMWKFIAFPDNQDVLDLIDKKHTGILALLDEQCILPRSTDQKFTRYLYARCDKHTRFSASSAQRVDYLFSIEHYAGYVAYTTDSWLEKNKDQLPAASSDLLNSSTFGLIGDIKKFIRSEDRAGRGTVATKSVSSQFSTQLRILRNRIDVTTPHYIRCLKPNDELSPNFFEPKNVVEQLRCGGVLEAVRVSRAGYPTRYPHDIFMARYYILGDKKDITPMSPIFSPTSSNTPKEEDLKRLISKIAFDLWEADHIAMENLIQAEKMASESESPSKKFGKQLFPDNNGNKKINTGPASVNAPPFSLVVESSVMTPEAQRKKKLGQRSKRRESHHVTRPETEADFLKLDFASRCAVAGLQLGRTKVFLRREAFDRIEAMRSDKFCEAARTIQKVVRGKLCKMYYGQMRRAAIKIQSLIRMRLSTFELYERRVIYAAVKIQAAWRSFYARLTYYEIGFARRDAARAIQRAYRSYVVRTREPQFHLSEDDILRAIVAVQAMYRGAAARAYVTEILNSYQEAPTPSPVKSLPAAAPEPSARQIALHESPQKEIVPLAANPAMTTELFREIQMENWAMVESILDKHPELAQLPDLKTGELALHKISRHTSAWTLLIDMALVLYPKALVHRDNMGALPIHHAAAHDNLAALEIIYSAYKEGIKDADNIGRLPIHVAAHYDAIDAIKFLLAKSPEGAYTMVVRPQDNSGGGLPLHVACSNHASVGVITALLAENFASAKRTDENGDLPLHLLLRRGDGVDPVVVKTLLTCFANAVSRTDMHGDLPLAIAIKSRCRSAVINAILMQYPEAAGALNGAGHSALFLAFQHNADDRTIMGLLNHAPELATAVDKKTGMLPIQVATENEHSHFIVHNLLKRDMPIDVKEKVRAQLVPHRYSWNHVVSNTDDLYHQVVTKILQSCTQPQVLALAHVEGPDGTIALAAATPVCKHEMRVMLRLFNTLEVVNQKPAYTNPHSDTQIFYALRYDPPAQKNGTYTVLHDERDQNGDNDYLEDWDDSSQVSAISRNSIRSTLTSRSQQTIEDKLRQIRKEKGQQVIAKLTSRSDVVERELKVRKDYHLSRHYVPAIISVHHTVQHAAYSEAMAEPGYCITMEGADTTAENLMLDMRKNKKRFPTKALKRVGISLMHLHEHGIIHGDFGTHNIGKFGSRWKLLGVGGSVTLGEPTDPTRGFYHPPESIVVENKRGAIGAIGKKNLQATTMSIPADPTYDIWAFGVVVYEAIAGLPLSPYACRGKREMNASEVCKIGLWDENSVRKALKHVQDDDVARDFVKHLLHHDPVKRFNSMRQVLEHPFFLGGKVEGKSSSSADPTSPTTLTTNNSSGANASRPTSNRQTYPGPSNNSKKTSQTRAVDHPAVTKADSAESSIENYRNGVKSSSRRSSGTSSTNRSSPTSSMDSRRSFRGLRKIRMRSGSRQQAS</sequence>
<dbReference type="GO" id="GO:0016459">
    <property type="term" value="C:myosin complex"/>
    <property type="evidence" value="ECO:0007669"/>
    <property type="project" value="UniProtKB-KW"/>
</dbReference>
<protein>
    <submittedName>
        <fullName evidence="13">Myosin type-2 heavy chain</fullName>
    </submittedName>
</protein>
<keyword evidence="2" id="KW-0716">Sensory transduction</keyword>
<feature type="domain" description="Protein kinase" evidence="11">
    <location>
        <begin position="1622"/>
        <end position="1918"/>
    </location>
</feature>
<reference evidence="13" key="1">
    <citation type="submission" date="2020-06" db="EMBL/GenBank/DDBJ databases">
        <authorList>
            <consortium name="Plant Systems Biology data submission"/>
        </authorList>
    </citation>
    <scope>NUCLEOTIDE SEQUENCE</scope>
    <source>
        <strain evidence="13">D6</strain>
    </source>
</reference>
<name>A0A9N8DG58_9STRA</name>
<dbReference type="Gene3D" id="1.20.5.190">
    <property type="match status" value="1"/>
</dbReference>
<evidence type="ECO:0000256" key="6">
    <source>
        <dbReference type="ARBA" id="ARBA00023175"/>
    </source>
</evidence>
<dbReference type="InterPro" id="IPR000719">
    <property type="entry name" value="Prot_kinase_dom"/>
</dbReference>
<dbReference type="GO" id="GO:0007015">
    <property type="term" value="P:actin filament organization"/>
    <property type="evidence" value="ECO:0007669"/>
    <property type="project" value="TreeGrafter"/>
</dbReference>
<evidence type="ECO:0000256" key="8">
    <source>
        <dbReference type="ARBA" id="ARBA00023305"/>
    </source>
</evidence>
<proteinExistence type="inferred from homology"/>
<feature type="binding site" evidence="9">
    <location>
        <begin position="270"/>
        <end position="277"/>
    </location>
    <ligand>
        <name>ATP</name>
        <dbReference type="ChEBI" id="CHEBI:30616"/>
    </ligand>
</feature>
<dbReference type="GO" id="GO:0051015">
    <property type="term" value="F:actin filament binding"/>
    <property type="evidence" value="ECO:0007669"/>
    <property type="project" value="TreeGrafter"/>
</dbReference>
<keyword evidence="3 9" id="KW-0547">Nucleotide-binding</keyword>
<dbReference type="InterPro" id="IPR000048">
    <property type="entry name" value="IQ_motif_EF-hand-BS"/>
</dbReference>
<evidence type="ECO:0000256" key="7">
    <source>
        <dbReference type="ARBA" id="ARBA00023203"/>
    </source>
</evidence>
<dbReference type="Gene3D" id="1.10.510.10">
    <property type="entry name" value="Transferase(Phosphotransferase) domain 1"/>
    <property type="match status" value="1"/>
</dbReference>
<dbReference type="InterPro" id="IPR036770">
    <property type="entry name" value="Ankyrin_rpt-contain_sf"/>
</dbReference>
<feature type="region of interest" description="Disordered" evidence="10">
    <location>
        <begin position="880"/>
        <end position="911"/>
    </location>
</feature>
<dbReference type="GO" id="GO:0005524">
    <property type="term" value="F:ATP binding"/>
    <property type="evidence" value="ECO:0007669"/>
    <property type="project" value="UniProtKB-UniRule"/>
</dbReference>
<dbReference type="PANTHER" id="PTHR13140:SF845">
    <property type="entry name" value="MYOSIN-LIKE PROTEIN"/>
    <property type="match status" value="1"/>
</dbReference>
<dbReference type="InterPro" id="IPR002110">
    <property type="entry name" value="Ankyrin_rpt"/>
</dbReference>
<dbReference type="InterPro" id="IPR001609">
    <property type="entry name" value="Myosin_head_motor_dom-like"/>
</dbReference>
<dbReference type="Gene3D" id="1.20.5.4820">
    <property type="match status" value="1"/>
</dbReference>
<dbReference type="Gene3D" id="1.20.58.530">
    <property type="match status" value="1"/>
</dbReference>
<dbReference type="GO" id="GO:0000146">
    <property type="term" value="F:microfilament motor activity"/>
    <property type="evidence" value="ECO:0007669"/>
    <property type="project" value="TreeGrafter"/>
</dbReference>
<dbReference type="GO" id="GO:0016020">
    <property type="term" value="C:membrane"/>
    <property type="evidence" value="ECO:0007669"/>
    <property type="project" value="TreeGrafter"/>
</dbReference>
<keyword evidence="14" id="KW-1185">Reference proteome</keyword>
<dbReference type="Gene3D" id="3.40.850.10">
    <property type="entry name" value="Kinesin motor domain"/>
    <property type="match status" value="1"/>
</dbReference>
<feature type="compositionally biased region" description="Low complexity" evidence="10">
    <location>
        <begin position="2002"/>
        <end position="2019"/>
    </location>
</feature>
<dbReference type="SMART" id="SM00015">
    <property type="entry name" value="IQ"/>
    <property type="match status" value="5"/>
</dbReference>
<dbReference type="CDD" id="cd00124">
    <property type="entry name" value="MYSc"/>
    <property type="match status" value="1"/>
</dbReference>
<dbReference type="Pfam" id="PF00612">
    <property type="entry name" value="IQ"/>
    <property type="match status" value="2"/>
</dbReference>
<keyword evidence="5 9" id="KW-0518">Myosin</keyword>
<dbReference type="GO" id="GO:0005737">
    <property type="term" value="C:cytoplasm"/>
    <property type="evidence" value="ECO:0007669"/>
    <property type="project" value="TreeGrafter"/>
</dbReference>
<evidence type="ECO:0000313" key="14">
    <source>
        <dbReference type="Proteomes" id="UP001153069"/>
    </source>
</evidence>
<feature type="region of interest" description="Disordered" evidence="10">
    <location>
        <begin position="924"/>
        <end position="950"/>
    </location>
</feature>
<evidence type="ECO:0000256" key="4">
    <source>
        <dbReference type="ARBA" id="ARBA00022840"/>
    </source>
</evidence>
<dbReference type="PROSITE" id="PS50011">
    <property type="entry name" value="PROTEIN_KINASE_DOM"/>
    <property type="match status" value="1"/>
</dbReference>
<feature type="compositionally biased region" description="Polar residues" evidence="10">
    <location>
        <begin position="897"/>
        <end position="910"/>
    </location>
</feature>
<dbReference type="PRINTS" id="PR00193">
    <property type="entry name" value="MYOSINHEAVY"/>
</dbReference>
<dbReference type="PROSITE" id="PS50096">
    <property type="entry name" value="IQ"/>
    <property type="match status" value="4"/>
</dbReference>
<dbReference type="Gene3D" id="1.10.10.820">
    <property type="match status" value="1"/>
</dbReference>
<dbReference type="EMBL" id="CAICTM010000124">
    <property type="protein sequence ID" value="CAB9502044.1"/>
    <property type="molecule type" value="Genomic_DNA"/>
</dbReference>
<evidence type="ECO:0000256" key="10">
    <source>
        <dbReference type="SAM" id="MobiDB-lite"/>
    </source>
</evidence>
<dbReference type="Pfam" id="PF00063">
    <property type="entry name" value="Myosin_head"/>
    <property type="match status" value="2"/>
</dbReference>
<keyword evidence="4 9" id="KW-0067">ATP-binding</keyword>
<dbReference type="InterPro" id="IPR027417">
    <property type="entry name" value="P-loop_NTPase"/>
</dbReference>
<comment type="caution">
    <text evidence="13">The sequence shown here is derived from an EMBL/GenBank/DDBJ whole genome shotgun (WGS) entry which is preliminary data.</text>
</comment>
<evidence type="ECO:0000259" key="12">
    <source>
        <dbReference type="PROSITE" id="PS51456"/>
    </source>
</evidence>
<comment type="similarity">
    <text evidence="1">In the C-terminal section; belongs to the TRAFAC class myosin-kinesin ATPase superfamily. Myosin family.</text>
</comment>
<feature type="region of interest" description="Disordered" evidence="10">
    <location>
        <begin position="1923"/>
        <end position="2042"/>
    </location>
</feature>
<keyword evidence="8" id="KW-0844">Vision</keyword>
<evidence type="ECO:0000259" key="11">
    <source>
        <dbReference type="PROSITE" id="PS50011"/>
    </source>
</evidence>
<feature type="region of interest" description="Disordered" evidence="10">
    <location>
        <begin position="44"/>
        <end position="63"/>
    </location>
</feature>
<feature type="compositionally biased region" description="Basic residues" evidence="10">
    <location>
        <begin position="2024"/>
        <end position="2035"/>
    </location>
</feature>
<feature type="domain" description="Myosin motor" evidence="12">
    <location>
        <begin position="123"/>
        <end position="993"/>
    </location>
</feature>
<gene>
    <name evidence="13" type="ORF">SEMRO_125_G060370.1</name>
</gene>
<dbReference type="SMART" id="SM00242">
    <property type="entry name" value="MYSc"/>
    <property type="match status" value="1"/>
</dbReference>
<evidence type="ECO:0000256" key="9">
    <source>
        <dbReference type="PROSITE-ProRule" id="PRU00782"/>
    </source>
</evidence>
<evidence type="ECO:0000256" key="1">
    <source>
        <dbReference type="ARBA" id="ARBA00006998"/>
    </source>
</evidence>
<dbReference type="Gene3D" id="1.20.120.720">
    <property type="entry name" value="Myosin VI head, motor domain, U50 subdomain"/>
    <property type="match status" value="1"/>
</dbReference>
<evidence type="ECO:0000256" key="3">
    <source>
        <dbReference type="ARBA" id="ARBA00022741"/>
    </source>
</evidence>
<dbReference type="OrthoDB" id="6108017at2759"/>
<keyword evidence="7 9" id="KW-0009">Actin-binding</keyword>
<dbReference type="PANTHER" id="PTHR13140">
    <property type="entry name" value="MYOSIN"/>
    <property type="match status" value="1"/>
</dbReference>
<dbReference type="Gene3D" id="1.25.40.20">
    <property type="entry name" value="Ankyrin repeat-containing domain"/>
    <property type="match status" value="1"/>
</dbReference>
<comment type="similarity">
    <text evidence="9">Belongs to the TRAFAC class myosin-kinesin ATPase superfamily. Myosin family.</text>
</comment>
<dbReference type="Proteomes" id="UP001153069">
    <property type="component" value="Unassembled WGS sequence"/>
</dbReference>
<feature type="region of interest" description="Actin-binding" evidence="9">
    <location>
        <begin position="756"/>
        <end position="778"/>
    </location>
</feature>
<keyword evidence="6 9" id="KW-0505">Motor protein</keyword>
<dbReference type="SUPFAM" id="SSF48403">
    <property type="entry name" value="Ankyrin repeat"/>
    <property type="match status" value="1"/>
</dbReference>
<accession>A0A9N8DG58</accession>
<feature type="compositionally biased region" description="Basic residues" evidence="10">
    <location>
        <begin position="932"/>
        <end position="945"/>
    </location>
</feature>
<organism evidence="13 14">
    <name type="scientific">Seminavis robusta</name>
    <dbReference type="NCBI Taxonomy" id="568900"/>
    <lineage>
        <taxon>Eukaryota</taxon>
        <taxon>Sar</taxon>
        <taxon>Stramenopiles</taxon>
        <taxon>Ochrophyta</taxon>
        <taxon>Bacillariophyta</taxon>
        <taxon>Bacillariophyceae</taxon>
        <taxon>Bacillariophycidae</taxon>
        <taxon>Naviculales</taxon>
        <taxon>Naviculaceae</taxon>
        <taxon>Seminavis</taxon>
    </lineage>
</organism>
<dbReference type="SUPFAM" id="SSF56112">
    <property type="entry name" value="Protein kinase-like (PK-like)"/>
    <property type="match status" value="1"/>
</dbReference>
<feature type="compositionally biased region" description="Low complexity" evidence="10">
    <location>
        <begin position="1927"/>
        <end position="1945"/>
    </location>
</feature>